<evidence type="ECO:0000256" key="5">
    <source>
        <dbReference type="SAM" id="Phobius"/>
    </source>
</evidence>
<sequence>MAFGLYGSGSGLLKLDPRTKLLLFCAGIAVSTFSYNECALWMYCAAMCALLALCGEKWFALKCGALIACMEYLRYRIITSGTGAPALTGILVALIMMCRYGFPLLLSLSFLIKTTRISQLIAALSALHLPLFVIIPLSVMLRFIPTVQEEWDGVRKAMAFRGISLEPGAVIRAPFKTIEYILIPLLFSCISVMDELASASLARGLDAERKRTSYETVKMRFPDYIIILLFVGIAFYAAVGGRS</sequence>
<feature type="transmembrane region" description="Helical" evidence="5">
    <location>
        <begin position="86"/>
        <end position="108"/>
    </location>
</feature>
<dbReference type="CDD" id="cd16914">
    <property type="entry name" value="EcfT"/>
    <property type="match status" value="1"/>
</dbReference>
<protein>
    <submittedName>
        <fullName evidence="6">Energy-coupling factor transporter transmembrane protein EcfT</fullName>
    </submittedName>
</protein>
<dbReference type="Pfam" id="PF02361">
    <property type="entry name" value="CbiQ"/>
    <property type="match status" value="1"/>
</dbReference>
<dbReference type="KEGG" id="trz:GWP43_07605"/>
<evidence type="ECO:0000256" key="4">
    <source>
        <dbReference type="ARBA" id="ARBA00023136"/>
    </source>
</evidence>
<evidence type="ECO:0000256" key="2">
    <source>
        <dbReference type="ARBA" id="ARBA00022692"/>
    </source>
</evidence>
<evidence type="ECO:0000256" key="1">
    <source>
        <dbReference type="ARBA" id="ARBA00004141"/>
    </source>
</evidence>
<evidence type="ECO:0000313" key="6">
    <source>
        <dbReference type="EMBL" id="QHX43334.1"/>
    </source>
</evidence>
<accession>A0A6P1Y1D2</accession>
<gene>
    <name evidence="6" type="ORF">GWP43_07605</name>
</gene>
<keyword evidence="3 5" id="KW-1133">Transmembrane helix</keyword>
<keyword evidence="4 5" id="KW-0472">Membrane</keyword>
<proteinExistence type="predicted"/>
<dbReference type="EMBL" id="CP048020">
    <property type="protein sequence ID" value="QHX43334.1"/>
    <property type="molecule type" value="Genomic_DNA"/>
</dbReference>
<dbReference type="InterPro" id="IPR003339">
    <property type="entry name" value="ABC/ECF_trnsptr_transmembrane"/>
</dbReference>
<keyword evidence="2 5" id="KW-0812">Transmembrane</keyword>
<comment type="subcellular location">
    <subcellularLocation>
        <location evidence="1">Membrane</location>
        <topology evidence="1">Multi-pass membrane protein</topology>
    </subcellularLocation>
</comment>
<evidence type="ECO:0000256" key="3">
    <source>
        <dbReference type="ARBA" id="ARBA00022989"/>
    </source>
</evidence>
<dbReference type="PANTHER" id="PTHR33514:SF13">
    <property type="entry name" value="PROTEIN ABCI12, CHLOROPLASTIC"/>
    <property type="match status" value="1"/>
</dbReference>
<feature type="transmembrane region" description="Helical" evidence="5">
    <location>
        <begin position="120"/>
        <end position="144"/>
    </location>
</feature>
<dbReference type="Proteomes" id="UP000464374">
    <property type="component" value="Chromosome"/>
</dbReference>
<organism evidence="6 7">
    <name type="scientific">Treponema vincentii</name>
    <dbReference type="NCBI Taxonomy" id="69710"/>
    <lineage>
        <taxon>Bacteria</taxon>
        <taxon>Pseudomonadati</taxon>
        <taxon>Spirochaetota</taxon>
        <taxon>Spirochaetia</taxon>
        <taxon>Spirochaetales</taxon>
        <taxon>Treponemataceae</taxon>
        <taxon>Treponema</taxon>
    </lineage>
</organism>
<feature type="transmembrane region" description="Helical" evidence="5">
    <location>
        <begin position="221"/>
        <end position="239"/>
    </location>
</feature>
<dbReference type="RefSeq" id="WP_162663661.1">
    <property type="nucleotide sequence ID" value="NZ_CP048020.1"/>
</dbReference>
<dbReference type="PANTHER" id="PTHR33514">
    <property type="entry name" value="PROTEIN ABCI12, CHLOROPLASTIC"/>
    <property type="match status" value="1"/>
</dbReference>
<evidence type="ECO:0000313" key="7">
    <source>
        <dbReference type="Proteomes" id="UP000464374"/>
    </source>
</evidence>
<dbReference type="GO" id="GO:0005886">
    <property type="term" value="C:plasma membrane"/>
    <property type="evidence" value="ECO:0007669"/>
    <property type="project" value="TreeGrafter"/>
</dbReference>
<reference evidence="6 7" key="1">
    <citation type="submission" date="2020-01" db="EMBL/GenBank/DDBJ databases">
        <title>Complete genome sequence of a human oral phylogroup 1 Treponema sp. strain ATCC 700766, originally isolated from periodontitis dental plaque.</title>
        <authorList>
            <person name="Chan Y."/>
            <person name="Huo Y.-B."/>
            <person name="Yu X.-L."/>
            <person name="Zeng H."/>
            <person name="Leung W.-K."/>
            <person name="Watt R.M."/>
        </authorList>
    </citation>
    <scope>NUCLEOTIDE SEQUENCE [LARGE SCALE GENOMIC DNA]</scope>
    <source>
        <strain evidence="6 7">OMZ 804</strain>
    </source>
</reference>
<name>A0A6P1Y1D2_9SPIR</name>
<dbReference type="AlphaFoldDB" id="A0A6P1Y1D2"/>